<accession>A0A0N1FBE6</accession>
<sequence>MIWLPIILSVLWPLSYIQLAPIPTIPVILAFLLLTALNAVEHFPFHDGEAKRRLRFIPVLLLPPLAAWLLSPLGFLPPGRFSLTAEQLLHMQDSCLAAAVLLPLGLSIAMRGGRRFTLVIGVIGVVLTFLIVAVHSVILVPGS</sequence>
<keyword evidence="1" id="KW-0812">Transmembrane</keyword>
<feature type="transmembrane region" description="Helical" evidence="1">
    <location>
        <begin position="88"/>
        <end position="109"/>
    </location>
</feature>
<feature type="transmembrane region" description="Helical" evidence="1">
    <location>
        <begin position="56"/>
        <end position="76"/>
    </location>
</feature>
<gene>
    <name evidence="2" type="ORF">AE618_21805</name>
</gene>
<protein>
    <submittedName>
        <fullName evidence="2">Uncharacterized protein</fullName>
    </submittedName>
</protein>
<evidence type="ECO:0000256" key="1">
    <source>
        <dbReference type="SAM" id="Phobius"/>
    </source>
</evidence>
<keyword evidence="1" id="KW-0472">Membrane</keyword>
<comment type="caution">
    <text evidence="2">The sequence shown here is derived from an EMBL/GenBank/DDBJ whole genome shotgun (WGS) entry which is preliminary data.</text>
</comment>
<evidence type="ECO:0000313" key="2">
    <source>
        <dbReference type="EMBL" id="KPH77815.1"/>
    </source>
</evidence>
<dbReference type="Proteomes" id="UP000037822">
    <property type="component" value="Unassembled WGS sequence"/>
</dbReference>
<keyword evidence="1" id="KW-1133">Transmembrane helix</keyword>
<keyword evidence="3" id="KW-1185">Reference proteome</keyword>
<dbReference type="PATRIC" id="fig|1526658.3.peg.3035"/>
<organism evidence="2 3">
    <name type="scientific">Bosea vaviloviae</name>
    <dbReference type="NCBI Taxonomy" id="1526658"/>
    <lineage>
        <taxon>Bacteria</taxon>
        <taxon>Pseudomonadati</taxon>
        <taxon>Pseudomonadota</taxon>
        <taxon>Alphaproteobacteria</taxon>
        <taxon>Hyphomicrobiales</taxon>
        <taxon>Boseaceae</taxon>
        <taxon>Bosea</taxon>
    </lineage>
</organism>
<proteinExistence type="predicted"/>
<dbReference type="EMBL" id="LGSZ01000057">
    <property type="protein sequence ID" value="KPH77815.1"/>
    <property type="molecule type" value="Genomic_DNA"/>
</dbReference>
<reference evidence="2 3" key="1">
    <citation type="submission" date="2015-07" db="EMBL/GenBank/DDBJ databases">
        <title>Whole genome sequencing of Bosea vaviloviae isolated from cave pool.</title>
        <authorList>
            <person name="Tan N.E.H."/>
            <person name="Lee Y.P."/>
            <person name="Gan H.M."/>
            <person name="Barton H."/>
            <person name="Savka M.A."/>
        </authorList>
    </citation>
    <scope>NUCLEOTIDE SEQUENCE [LARGE SCALE GENOMIC DNA]</scope>
    <source>
        <strain evidence="2 3">SD260</strain>
    </source>
</reference>
<evidence type="ECO:0000313" key="3">
    <source>
        <dbReference type="Proteomes" id="UP000037822"/>
    </source>
</evidence>
<dbReference type="AlphaFoldDB" id="A0A0N1FBE6"/>
<name>A0A0N1FBE6_9HYPH</name>
<feature type="transmembrane region" description="Helical" evidence="1">
    <location>
        <begin position="20"/>
        <end position="40"/>
    </location>
</feature>
<feature type="transmembrane region" description="Helical" evidence="1">
    <location>
        <begin position="116"/>
        <end position="140"/>
    </location>
</feature>